<protein>
    <submittedName>
        <fullName evidence="1">Uncharacterized protein</fullName>
    </submittedName>
</protein>
<proteinExistence type="predicted"/>
<dbReference type="EMBL" id="MVBO01000170">
    <property type="protein sequence ID" value="OZJ02276.1"/>
    <property type="molecule type" value="Genomic_DNA"/>
</dbReference>
<reference evidence="1 2" key="1">
    <citation type="journal article" date="2017" name="Mycologia">
        <title>Bifiguratus adelaidae, gen. et sp. nov., a new member of Mucoromycotina in endophytic and soil-dwelling habitats.</title>
        <authorList>
            <person name="Torres-Cruz T.J."/>
            <person name="Billingsley Tobias T.L."/>
            <person name="Almatruk M."/>
            <person name="Hesse C."/>
            <person name="Kuske C.R."/>
            <person name="Desiro A."/>
            <person name="Benucci G.M."/>
            <person name="Bonito G."/>
            <person name="Stajich J.E."/>
            <person name="Dunlap C."/>
            <person name="Arnold A.E."/>
            <person name="Porras-Alfaro A."/>
        </authorList>
    </citation>
    <scope>NUCLEOTIDE SEQUENCE [LARGE SCALE GENOMIC DNA]</scope>
    <source>
        <strain evidence="1 2">AZ0501</strain>
    </source>
</reference>
<accession>A0A261XV85</accession>
<gene>
    <name evidence="1" type="ORF">BZG36_05161</name>
</gene>
<dbReference type="Proteomes" id="UP000242875">
    <property type="component" value="Unassembled WGS sequence"/>
</dbReference>
<evidence type="ECO:0000313" key="2">
    <source>
        <dbReference type="Proteomes" id="UP000242875"/>
    </source>
</evidence>
<sequence length="143" mass="15381">MSDPIPVVLCGKTEQIATTVIATMKPELEVIHLILTPDAGKAQIPALLRGETDVPSDSALGSKNYSKPPAAVVTGAGYDGQAVEEMRAACKETKPVPWLRPDTTKPAPPLGPEYGKALVERIKITMKELAEQGKMNEDVVVWY</sequence>
<evidence type="ECO:0000313" key="1">
    <source>
        <dbReference type="EMBL" id="OZJ02276.1"/>
    </source>
</evidence>
<keyword evidence="2" id="KW-1185">Reference proteome</keyword>
<organism evidence="1 2">
    <name type="scientific">Bifiguratus adelaidae</name>
    <dbReference type="NCBI Taxonomy" id="1938954"/>
    <lineage>
        <taxon>Eukaryota</taxon>
        <taxon>Fungi</taxon>
        <taxon>Fungi incertae sedis</taxon>
        <taxon>Mucoromycota</taxon>
        <taxon>Mucoromycotina</taxon>
        <taxon>Endogonomycetes</taxon>
        <taxon>Endogonales</taxon>
        <taxon>Endogonales incertae sedis</taxon>
        <taxon>Bifiguratus</taxon>
    </lineage>
</organism>
<comment type="caution">
    <text evidence="1">The sequence shown here is derived from an EMBL/GenBank/DDBJ whole genome shotgun (WGS) entry which is preliminary data.</text>
</comment>
<name>A0A261XV85_9FUNG</name>
<dbReference type="AlphaFoldDB" id="A0A261XV85"/>
<dbReference type="OrthoDB" id="3649348at2759"/>